<gene>
    <name evidence="4" type="ORF">NCTC10976_01098</name>
</gene>
<keyword evidence="2" id="KW-0732">Signal</keyword>
<organism evidence="4 5">
    <name type="scientific">Actinobacillus pleuropneumoniae</name>
    <name type="common">Haemophilus pleuropneumoniae</name>
    <dbReference type="NCBI Taxonomy" id="715"/>
    <lineage>
        <taxon>Bacteria</taxon>
        <taxon>Pseudomonadati</taxon>
        <taxon>Pseudomonadota</taxon>
        <taxon>Gammaproteobacteria</taxon>
        <taxon>Pasteurellales</taxon>
        <taxon>Pasteurellaceae</taxon>
        <taxon>Actinobacillus</taxon>
    </lineage>
</organism>
<feature type="chain" id="PRO_5018557744" evidence="2">
    <location>
        <begin position="22"/>
        <end position="202"/>
    </location>
</feature>
<accession>A0A3S4XLE9</accession>
<dbReference type="Proteomes" id="UP000275510">
    <property type="component" value="Chromosome"/>
</dbReference>
<dbReference type="PANTHER" id="PTHR37423">
    <property type="entry name" value="SOLUBLE LYTIC MUREIN TRANSGLYCOSYLASE-RELATED"/>
    <property type="match status" value="1"/>
</dbReference>
<evidence type="ECO:0000313" key="5">
    <source>
        <dbReference type="Proteomes" id="UP000275510"/>
    </source>
</evidence>
<dbReference type="Pfam" id="PF01464">
    <property type="entry name" value="SLT"/>
    <property type="match status" value="1"/>
</dbReference>
<dbReference type="EMBL" id="LR134515">
    <property type="protein sequence ID" value="VEJ16993.1"/>
    <property type="molecule type" value="Genomic_DNA"/>
</dbReference>
<dbReference type="InterPro" id="IPR008258">
    <property type="entry name" value="Transglycosylase_SLT_dom_1"/>
</dbReference>
<evidence type="ECO:0000313" key="4">
    <source>
        <dbReference type="EMBL" id="VEJ16993.1"/>
    </source>
</evidence>
<evidence type="ECO:0000256" key="1">
    <source>
        <dbReference type="ARBA" id="ARBA00007734"/>
    </source>
</evidence>
<evidence type="ECO:0000256" key="2">
    <source>
        <dbReference type="SAM" id="SignalP"/>
    </source>
</evidence>
<sequence>MQIIRRLMFVVALICPLIAQAEPQAAKLYQRELTRNSYAIGGLNAPVAMFASQVHQESQWNVTALSHVGAQGLAQFMPQTANWIATQYPELKTNQPFNPSWALRALVSYDYWLYQRIHAVTDCDRWAFALSAYNGGLGWVQRDKRKARIQGLDPMSYWHAVESVNSGRSRANFIENRGYPKRIIYRWQPLYLHWGNSVCLDD</sequence>
<protein>
    <submittedName>
        <fullName evidence="4">Putative transglycosylase</fullName>
    </submittedName>
</protein>
<dbReference type="GeneID" id="48599115"/>
<feature type="domain" description="Transglycosylase SLT" evidence="3">
    <location>
        <begin position="50"/>
        <end position="149"/>
    </location>
</feature>
<dbReference type="RefSeq" id="WP_005597492.1">
    <property type="nucleotide sequence ID" value="NZ_CBDBSX010000023.1"/>
</dbReference>
<proteinExistence type="inferred from homology"/>
<reference evidence="4 5" key="1">
    <citation type="submission" date="2018-12" db="EMBL/GenBank/DDBJ databases">
        <authorList>
            <consortium name="Pathogen Informatics"/>
        </authorList>
    </citation>
    <scope>NUCLEOTIDE SEQUENCE [LARGE SCALE GENOMIC DNA]</scope>
    <source>
        <strain evidence="4 5">NCTC10976</strain>
    </source>
</reference>
<name>A0A3S4XLE9_ACTPL</name>
<comment type="similarity">
    <text evidence="1">Belongs to the transglycosylase Slt family.</text>
</comment>
<dbReference type="PANTHER" id="PTHR37423:SF2">
    <property type="entry name" value="MEMBRANE-BOUND LYTIC MUREIN TRANSGLYCOSYLASE C"/>
    <property type="match status" value="1"/>
</dbReference>
<feature type="signal peptide" evidence="2">
    <location>
        <begin position="1"/>
        <end position="21"/>
    </location>
</feature>
<dbReference type="AlphaFoldDB" id="A0A3S4XLE9"/>
<dbReference type="SUPFAM" id="SSF53955">
    <property type="entry name" value="Lysozyme-like"/>
    <property type="match status" value="1"/>
</dbReference>
<dbReference type="Gene3D" id="1.10.530.10">
    <property type="match status" value="1"/>
</dbReference>
<dbReference type="InterPro" id="IPR023346">
    <property type="entry name" value="Lysozyme-like_dom_sf"/>
</dbReference>
<evidence type="ECO:0000259" key="3">
    <source>
        <dbReference type="Pfam" id="PF01464"/>
    </source>
</evidence>